<evidence type="ECO:0000256" key="1">
    <source>
        <dbReference type="ARBA" id="ARBA00022679"/>
    </source>
</evidence>
<sequence>MRQLFKPHDLLWGFTVDMLSADAPEWVGSVVAQALPVVVRRDLCATERIAVGIRGAQRWQRYATDMPMKAVSCCIQPEQLTTVDLMQFPHLNQALSRVQSVMQDHAIRQWGYTGSVGYELATHLACVHQASDIDLIIRCDQALSQSFAQQLLQDFTDAQLNVDIQLQTPLGAIALKEWASKRAKVLLKRQDSAVLVSNPWAAS</sequence>
<dbReference type="Pfam" id="PF20866">
    <property type="entry name" value="MdcG_N"/>
    <property type="match status" value="1"/>
</dbReference>
<dbReference type="NCBIfam" id="TIGR03135">
    <property type="entry name" value="malonate_mdcG"/>
    <property type="match status" value="1"/>
</dbReference>
<keyword evidence="2" id="KW-0548">Nucleotidyltransferase</keyword>
<dbReference type="KEGG" id="ala:BFG52_05290"/>
<keyword evidence="1 5" id="KW-0808">Transferase</keyword>
<evidence type="ECO:0000259" key="3">
    <source>
        <dbReference type="Pfam" id="PF10620"/>
    </source>
</evidence>
<evidence type="ECO:0000256" key="2">
    <source>
        <dbReference type="ARBA" id="ARBA00022695"/>
    </source>
</evidence>
<dbReference type="AlphaFoldDB" id="A0A1B2LYH1"/>
<name>A0A1B2LYH1_9GAMM</name>
<keyword evidence="6" id="KW-1185">Reference proteome</keyword>
<dbReference type="Pfam" id="PF10620">
    <property type="entry name" value="MdcG"/>
    <property type="match status" value="1"/>
</dbReference>
<reference evidence="5 6" key="1">
    <citation type="submission" date="2016-08" db="EMBL/GenBank/DDBJ databases">
        <authorList>
            <person name="Seilhamer J.J."/>
        </authorList>
    </citation>
    <scope>NUCLEOTIDE SEQUENCE [LARGE SCALE GENOMIC DNA]</scope>
    <source>
        <strain evidence="5 6">BRTC-1</strain>
    </source>
</reference>
<dbReference type="InterPro" id="IPR049180">
    <property type="entry name" value="MdcG_C"/>
</dbReference>
<dbReference type="NCBIfam" id="NF002332">
    <property type="entry name" value="PRK01293.1"/>
    <property type="match status" value="1"/>
</dbReference>
<protein>
    <submittedName>
        <fullName evidence="5">Phosphoribosyl-dephospho-CoA transferase</fullName>
    </submittedName>
</protein>
<dbReference type="STRING" id="1789224.BFG52_05290"/>
<evidence type="ECO:0000259" key="4">
    <source>
        <dbReference type="Pfam" id="PF20866"/>
    </source>
</evidence>
<organism evidence="5 6">
    <name type="scientific">Acinetobacter larvae</name>
    <dbReference type="NCBI Taxonomy" id="1789224"/>
    <lineage>
        <taxon>Bacteria</taxon>
        <taxon>Pseudomonadati</taxon>
        <taxon>Pseudomonadota</taxon>
        <taxon>Gammaproteobacteria</taxon>
        <taxon>Moraxellales</taxon>
        <taxon>Moraxellaceae</taxon>
        <taxon>Acinetobacter</taxon>
    </lineage>
</organism>
<evidence type="ECO:0000313" key="5">
    <source>
        <dbReference type="EMBL" id="AOA57823.1"/>
    </source>
</evidence>
<feature type="domain" description="Phosphoribosyl-dephospho-CoA transferase MdcG N-terminal" evidence="4">
    <location>
        <begin position="7"/>
        <end position="77"/>
    </location>
</feature>
<dbReference type="GO" id="GO:0016779">
    <property type="term" value="F:nucleotidyltransferase activity"/>
    <property type="evidence" value="ECO:0007669"/>
    <property type="project" value="UniProtKB-KW"/>
</dbReference>
<accession>A0A1B2LYH1</accession>
<dbReference type="RefSeq" id="WP_067553352.1">
    <property type="nucleotide sequence ID" value="NZ_CP016895.1"/>
</dbReference>
<feature type="domain" description="Phosphoribosyl-dephospho-CoA transferase MdcG C-terminal" evidence="3">
    <location>
        <begin position="89"/>
        <end position="199"/>
    </location>
</feature>
<dbReference type="InterPro" id="IPR017557">
    <property type="entry name" value="Holo-ACP_synthase"/>
</dbReference>
<dbReference type="Proteomes" id="UP000093391">
    <property type="component" value="Chromosome"/>
</dbReference>
<evidence type="ECO:0000313" key="6">
    <source>
        <dbReference type="Proteomes" id="UP000093391"/>
    </source>
</evidence>
<gene>
    <name evidence="5" type="ORF">BFG52_05290</name>
</gene>
<dbReference type="EMBL" id="CP016895">
    <property type="protein sequence ID" value="AOA57823.1"/>
    <property type="molecule type" value="Genomic_DNA"/>
</dbReference>
<dbReference type="OrthoDB" id="1275217at2"/>
<dbReference type="InterPro" id="IPR048903">
    <property type="entry name" value="MdcG_N"/>
</dbReference>
<proteinExistence type="predicted"/>